<organism evidence="1 2">
    <name type="scientific">Candolleomyces aberdarensis</name>
    <dbReference type="NCBI Taxonomy" id="2316362"/>
    <lineage>
        <taxon>Eukaryota</taxon>
        <taxon>Fungi</taxon>
        <taxon>Dikarya</taxon>
        <taxon>Basidiomycota</taxon>
        <taxon>Agaricomycotina</taxon>
        <taxon>Agaricomycetes</taxon>
        <taxon>Agaricomycetidae</taxon>
        <taxon>Agaricales</taxon>
        <taxon>Agaricineae</taxon>
        <taxon>Psathyrellaceae</taxon>
        <taxon>Candolleomyces</taxon>
    </lineage>
</organism>
<reference evidence="1 2" key="1">
    <citation type="submission" date="2019-01" db="EMBL/GenBank/DDBJ databases">
        <title>Draft genome sequence of Psathyrella aberdarensis IHI B618.</title>
        <authorList>
            <person name="Buettner E."/>
            <person name="Kellner H."/>
        </authorList>
    </citation>
    <scope>NUCLEOTIDE SEQUENCE [LARGE SCALE GENOMIC DNA]</scope>
    <source>
        <strain evidence="1 2">IHI B618</strain>
    </source>
</reference>
<name>A0A4Q2CXU8_9AGAR</name>
<dbReference type="Proteomes" id="UP000290288">
    <property type="component" value="Unassembled WGS sequence"/>
</dbReference>
<proteinExistence type="predicted"/>
<keyword evidence="2" id="KW-1185">Reference proteome</keyword>
<sequence>MLCGLGQLLTGMWEFPRGNSFAGAVNVTKAGSVLGVITAFITYYIGLNELLAAEDMTVIRLPLGIFPKPVA</sequence>
<accession>A0A4Q2CXU8</accession>
<dbReference type="AlphaFoldDB" id="A0A4Q2CXU8"/>
<dbReference type="STRING" id="2316362.A0A4Q2CXU8"/>
<evidence type="ECO:0000313" key="1">
    <source>
        <dbReference type="EMBL" id="RXW11182.1"/>
    </source>
</evidence>
<dbReference type="OrthoDB" id="3648309at2759"/>
<comment type="caution">
    <text evidence="1">The sequence shown here is derived from an EMBL/GenBank/DDBJ whole genome shotgun (WGS) entry which is preliminary data.</text>
</comment>
<gene>
    <name evidence="1" type="ORF">EST38_g14673</name>
</gene>
<protein>
    <submittedName>
        <fullName evidence="1">Uncharacterized protein</fullName>
    </submittedName>
</protein>
<dbReference type="EMBL" id="SDEE01002233">
    <property type="protein sequence ID" value="RXW11182.1"/>
    <property type="molecule type" value="Genomic_DNA"/>
</dbReference>
<evidence type="ECO:0000313" key="2">
    <source>
        <dbReference type="Proteomes" id="UP000290288"/>
    </source>
</evidence>